<dbReference type="InterPro" id="IPR014967">
    <property type="entry name" value="Uncharacterised_YugN-like"/>
</dbReference>
<protein>
    <submittedName>
        <fullName evidence="1">YugN-like family protein</fullName>
    </submittedName>
</protein>
<name>A0ABP3JUW9_9BACI</name>
<organism evidence="1 2">
    <name type="scientific">Alkalibacillus silvisoli</name>
    <dbReference type="NCBI Taxonomy" id="392823"/>
    <lineage>
        <taxon>Bacteria</taxon>
        <taxon>Bacillati</taxon>
        <taxon>Bacillota</taxon>
        <taxon>Bacilli</taxon>
        <taxon>Bacillales</taxon>
        <taxon>Bacillaceae</taxon>
        <taxon>Alkalibacillus</taxon>
    </lineage>
</organism>
<sequence length="135" mass="15292">MKALDSGIENQAYSFEDIENILSPLEFSVGGNWEYDHAYFDHKLERNDEEYAFIRIPVSTEIGTIGEKNAQIRVGKPFLLVHRFEAGIDHQSISGNVQAGFNQFQAPEDPDAEVDDSYVQRAEAVMKKVDRALLQ</sequence>
<comment type="caution">
    <text evidence="1">The sequence shown here is derived from an EMBL/GenBank/DDBJ whole genome shotgun (WGS) entry which is preliminary data.</text>
</comment>
<dbReference type="InterPro" id="IPR036491">
    <property type="entry name" value="YugN-like_sf"/>
</dbReference>
<proteinExistence type="predicted"/>
<dbReference type="Gene3D" id="3.30.310.100">
    <property type="entry name" value="YugN-like"/>
    <property type="match status" value="1"/>
</dbReference>
<dbReference type="SUPFAM" id="SSF160755">
    <property type="entry name" value="YugN-like"/>
    <property type="match status" value="1"/>
</dbReference>
<keyword evidence="2" id="KW-1185">Reference proteome</keyword>
<dbReference type="EMBL" id="BAAACZ010000017">
    <property type="protein sequence ID" value="GAA0464943.1"/>
    <property type="molecule type" value="Genomic_DNA"/>
</dbReference>
<evidence type="ECO:0000313" key="2">
    <source>
        <dbReference type="Proteomes" id="UP001500740"/>
    </source>
</evidence>
<evidence type="ECO:0000313" key="1">
    <source>
        <dbReference type="EMBL" id="GAA0464943.1"/>
    </source>
</evidence>
<gene>
    <name evidence="1" type="ORF">GCM10008935_20910</name>
</gene>
<dbReference type="Pfam" id="PF08868">
    <property type="entry name" value="YugN"/>
    <property type="match status" value="1"/>
</dbReference>
<dbReference type="Proteomes" id="UP001500740">
    <property type="component" value="Unassembled WGS sequence"/>
</dbReference>
<reference evidence="2" key="1">
    <citation type="journal article" date="2019" name="Int. J. Syst. Evol. Microbiol.">
        <title>The Global Catalogue of Microorganisms (GCM) 10K type strain sequencing project: providing services to taxonomists for standard genome sequencing and annotation.</title>
        <authorList>
            <consortium name="The Broad Institute Genomics Platform"/>
            <consortium name="The Broad Institute Genome Sequencing Center for Infectious Disease"/>
            <person name="Wu L."/>
            <person name="Ma J."/>
        </authorList>
    </citation>
    <scope>NUCLEOTIDE SEQUENCE [LARGE SCALE GENOMIC DNA]</scope>
    <source>
        <strain evidence="2">JCM 14193</strain>
    </source>
</reference>
<accession>A0ABP3JUW9</accession>